<keyword evidence="2" id="KW-1185">Reference proteome</keyword>
<dbReference type="EMBL" id="JAFFZS010000022">
    <property type="protein sequence ID" value="MBN0047102.1"/>
    <property type="molecule type" value="Genomic_DNA"/>
</dbReference>
<reference evidence="1 2" key="1">
    <citation type="submission" date="2021-02" db="EMBL/GenBank/DDBJ databases">
        <title>Whole genome sequencing of Streptomyces actuosus VRA1.</title>
        <authorList>
            <person name="Sen G."/>
            <person name="Sen A."/>
        </authorList>
    </citation>
    <scope>NUCLEOTIDE SEQUENCE [LARGE SCALE GENOMIC DNA]</scope>
    <source>
        <strain evidence="1 2">VRA1</strain>
    </source>
</reference>
<accession>A0ABS2VVH9</accession>
<comment type="caution">
    <text evidence="1">The sequence shown here is derived from an EMBL/GenBank/DDBJ whole genome shotgun (WGS) entry which is preliminary data.</text>
</comment>
<proteinExistence type="predicted"/>
<protein>
    <submittedName>
        <fullName evidence="1">Uncharacterized protein</fullName>
    </submittedName>
</protein>
<evidence type="ECO:0000313" key="1">
    <source>
        <dbReference type="EMBL" id="MBN0047102.1"/>
    </source>
</evidence>
<gene>
    <name evidence="1" type="ORF">JS756_23945</name>
</gene>
<organism evidence="1 2">
    <name type="scientific">Streptomyces actuosus</name>
    <dbReference type="NCBI Taxonomy" id="1885"/>
    <lineage>
        <taxon>Bacteria</taxon>
        <taxon>Bacillati</taxon>
        <taxon>Actinomycetota</taxon>
        <taxon>Actinomycetes</taxon>
        <taxon>Kitasatosporales</taxon>
        <taxon>Streptomycetaceae</taxon>
        <taxon>Streptomyces</taxon>
    </lineage>
</organism>
<evidence type="ECO:0000313" key="2">
    <source>
        <dbReference type="Proteomes" id="UP000788262"/>
    </source>
</evidence>
<sequence>MTSPHGDALAAAVARIAKVFGSVTARAGEHGCGRCFDEGEVELLRTPGVPLPTDLVRRIAQTDPAHWDDQPAIIRRILPQLVVVLAEGTAEPDLMARGPAAAGWSRWPGRQAGAVAGFLEAWWTRTLRTESPPTAACVVFESRVTASSSVTPWLARWAAERSPVARRHLADGVRRWREGLASDHSPFTWWWGTRADEQSAWREVRTWLAGQARTAAVLEGLYPDQRS</sequence>
<dbReference type="Proteomes" id="UP000788262">
    <property type="component" value="Unassembled WGS sequence"/>
</dbReference>
<name>A0ABS2VVH9_STRAS</name>
<dbReference type="RefSeq" id="WP_205385243.1">
    <property type="nucleotide sequence ID" value="NZ_JAFFZS010000022.1"/>
</dbReference>